<dbReference type="PROSITE" id="PS50850">
    <property type="entry name" value="MFS"/>
    <property type="match status" value="1"/>
</dbReference>
<organism evidence="11 12">
    <name type="scientific">Antrodiella citrinella</name>
    <dbReference type="NCBI Taxonomy" id="2447956"/>
    <lineage>
        <taxon>Eukaryota</taxon>
        <taxon>Fungi</taxon>
        <taxon>Dikarya</taxon>
        <taxon>Basidiomycota</taxon>
        <taxon>Agaricomycotina</taxon>
        <taxon>Agaricomycetes</taxon>
        <taxon>Polyporales</taxon>
        <taxon>Steccherinaceae</taxon>
        <taxon>Antrodiella</taxon>
    </lineage>
</organism>
<feature type="transmembrane region" description="Helical" evidence="9">
    <location>
        <begin position="403"/>
        <end position="427"/>
    </location>
</feature>
<dbReference type="GO" id="GO:0022857">
    <property type="term" value="F:transmembrane transporter activity"/>
    <property type="evidence" value="ECO:0007669"/>
    <property type="project" value="InterPro"/>
</dbReference>
<gene>
    <name evidence="11" type="ORF">EUX98_g439</name>
</gene>
<dbReference type="GO" id="GO:0005886">
    <property type="term" value="C:plasma membrane"/>
    <property type="evidence" value="ECO:0007669"/>
    <property type="project" value="TreeGrafter"/>
</dbReference>
<comment type="subcellular location">
    <subcellularLocation>
        <location evidence="1">Membrane</location>
        <topology evidence="1">Multi-pass membrane protein</topology>
    </subcellularLocation>
</comment>
<feature type="transmembrane region" description="Helical" evidence="9">
    <location>
        <begin position="314"/>
        <end position="334"/>
    </location>
</feature>
<dbReference type="Gene3D" id="1.20.1250.20">
    <property type="entry name" value="MFS general substrate transporter like domains"/>
    <property type="match status" value="2"/>
</dbReference>
<keyword evidence="5" id="KW-0689">Ribosomal protein</keyword>
<evidence type="ECO:0000256" key="9">
    <source>
        <dbReference type="SAM" id="Phobius"/>
    </source>
</evidence>
<accession>A0A4S4NCJ8</accession>
<evidence type="ECO:0000256" key="6">
    <source>
        <dbReference type="ARBA" id="ARBA00022989"/>
    </source>
</evidence>
<reference evidence="11 12" key="1">
    <citation type="submission" date="2019-02" db="EMBL/GenBank/DDBJ databases">
        <title>Genome sequencing of the rare red list fungi Antrodiella citrinella (Flaviporus citrinellus).</title>
        <authorList>
            <person name="Buettner E."/>
            <person name="Kellner H."/>
        </authorList>
    </citation>
    <scope>NUCLEOTIDE SEQUENCE [LARGE SCALE GENOMIC DNA]</scope>
    <source>
        <strain evidence="11 12">DSM 108506</strain>
    </source>
</reference>
<keyword evidence="12" id="KW-1185">Reference proteome</keyword>
<dbReference type="InterPro" id="IPR013823">
    <property type="entry name" value="Ribosomal_bL12_C"/>
</dbReference>
<dbReference type="Pfam" id="PF07690">
    <property type="entry name" value="MFS_1"/>
    <property type="match status" value="1"/>
</dbReference>
<keyword evidence="8" id="KW-0687">Ribonucleoprotein</keyword>
<feature type="transmembrane region" description="Helical" evidence="9">
    <location>
        <begin position="290"/>
        <end position="307"/>
    </location>
</feature>
<feature type="transmembrane region" description="Helical" evidence="9">
    <location>
        <begin position="199"/>
        <end position="221"/>
    </location>
</feature>
<dbReference type="InterPro" id="IPR036235">
    <property type="entry name" value="Ribosomal_bL12_oligo_N_sf"/>
</dbReference>
<dbReference type="GO" id="GO:0005840">
    <property type="term" value="C:ribosome"/>
    <property type="evidence" value="ECO:0007669"/>
    <property type="project" value="UniProtKB-KW"/>
</dbReference>
<feature type="transmembrane region" description="Helical" evidence="9">
    <location>
        <begin position="250"/>
        <end position="270"/>
    </location>
</feature>
<name>A0A4S4NCJ8_9APHY</name>
<dbReference type="InterPro" id="IPR014719">
    <property type="entry name" value="Ribosomal_bL12_C/ClpS-like"/>
</dbReference>
<feature type="transmembrane region" description="Helical" evidence="9">
    <location>
        <begin position="77"/>
        <end position="94"/>
    </location>
</feature>
<feature type="domain" description="Major facilitator superfamily (MFS) profile" evidence="10">
    <location>
        <begin position="40"/>
        <end position="435"/>
    </location>
</feature>
<feature type="transmembrane region" description="Helical" evidence="9">
    <location>
        <begin position="106"/>
        <end position="125"/>
    </location>
</feature>
<evidence type="ECO:0000313" key="12">
    <source>
        <dbReference type="Proteomes" id="UP000308730"/>
    </source>
</evidence>
<sequence length="616" mass="68012">MSSGESTTSLEKRSLPQDAEVAQQDIDKEWKVIAKIDYRVVPALCILYLLAFLDRVNIANAALFGLKEDLHLSGNEYNTALVIFFVPYVLFEIPSNALMKRFKPHVWLSICMFMFGLVSCLQGLTQNYSGILAARFFLGLFESGMFPGCFYLLAMWYKRSEAQKRYTFFFCSTTLAGAFGGLLASAIGKMDGLRGFRGWRWVFILEGVLTCVVSIALFFLIPDFPEESKWLTPAEKAFVKKRLEDDVVKVIVGGFMYFGLIIPAYGYAYFAPAIISGLGHGSIQSQLLSVPPWACAFVFAMTIAFASDYLRHRFLFTIAPMAVALTGFILLLVVDKNFKLKYGALFLAASGTYSAMPVVVCWFSTNLAGHRRRSVATAWQVGFGNVGGIVAAYAFLAQDAPRYITGYGLCVAFVCFSAVSCCVYFFACLRENRRRDADETALMAIRCSSILRAVARPQRLHRLASSSRWLATAAAEGSSSTPAPSDPKLSKIVDDISTLTLLQASDLVTLLKSRLNIQEIAMPSASAPVAAAAEEAPVEEKPKEKTVFNLKLESFEATSKPKVIREVKAMIPNLTLIDAKKFVESVPKILKENMPKEDAEKLVAKFKELGAVVVLE</sequence>
<feature type="transmembrane region" description="Helical" evidence="9">
    <location>
        <begin position="40"/>
        <end position="65"/>
    </location>
</feature>
<dbReference type="PANTHER" id="PTHR43791">
    <property type="entry name" value="PERMEASE-RELATED"/>
    <property type="match status" value="1"/>
</dbReference>
<dbReference type="OrthoDB" id="2985014at2759"/>
<dbReference type="InterPro" id="IPR008932">
    <property type="entry name" value="Ribosomal_bL12_oligo"/>
</dbReference>
<dbReference type="GO" id="GO:0003735">
    <property type="term" value="F:structural constituent of ribosome"/>
    <property type="evidence" value="ECO:0007669"/>
    <property type="project" value="InterPro"/>
</dbReference>
<dbReference type="InterPro" id="IPR011701">
    <property type="entry name" value="MFS"/>
</dbReference>
<keyword evidence="6 9" id="KW-1133">Transmembrane helix</keyword>
<dbReference type="FunFam" id="1.20.1250.20:FF:000068">
    <property type="entry name" value="MFS general substrate transporter"/>
    <property type="match status" value="1"/>
</dbReference>
<evidence type="ECO:0000256" key="4">
    <source>
        <dbReference type="ARBA" id="ARBA00022692"/>
    </source>
</evidence>
<dbReference type="SUPFAM" id="SSF48300">
    <property type="entry name" value="Ribosomal protein L7/12, oligomerisation (N-terminal) domain"/>
    <property type="match status" value="1"/>
</dbReference>
<keyword evidence="4 9" id="KW-0812">Transmembrane</keyword>
<dbReference type="FunFam" id="1.20.1250.20:FF:000034">
    <property type="entry name" value="MFS general substrate transporter"/>
    <property type="match status" value="1"/>
</dbReference>
<dbReference type="Pfam" id="PF16320">
    <property type="entry name" value="Ribosomal_L12_N"/>
    <property type="match status" value="1"/>
</dbReference>
<dbReference type="GO" id="GO:1990904">
    <property type="term" value="C:ribonucleoprotein complex"/>
    <property type="evidence" value="ECO:0007669"/>
    <property type="project" value="UniProtKB-KW"/>
</dbReference>
<evidence type="ECO:0000259" key="10">
    <source>
        <dbReference type="PROSITE" id="PS50850"/>
    </source>
</evidence>
<keyword evidence="3" id="KW-0813">Transport</keyword>
<feature type="transmembrane region" description="Helical" evidence="9">
    <location>
        <begin position="340"/>
        <end position="363"/>
    </location>
</feature>
<dbReference type="Gene3D" id="3.30.1390.10">
    <property type="match status" value="1"/>
</dbReference>
<dbReference type="SUPFAM" id="SSF103473">
    <property type="entry name" value="MFS general substrate transporter"/>
    <property type="match status" value="1"/>
</dbReference>
<comment type="caution">
    <text evidence="11">The sequence shown here is derived from an EMBL/GenBank/DDBJ whole genome shotgun (WGS) entry which is preliminary data.</text>
</comment>
<protein>
    <recommendedName>
        <fullName evidence="10">Major facilitator superfamily (MFS) profile domain-containing protein</fullName>
    </recommendedName>
</protein>
<keyword evidence="7 9" id="KW-0472">Membrane</keyword>
<dbReference type="Proteomes" id="UP000308730">
    <property type="component" value="Unassembled WGS sequence"/>
</dbReference>
<dbReference type="PANTHER" id="PTHR43791:SF46">
    <property type="entry name" value="MAJOR FACILITATOR SUPERFAMILY (MFS) PROFILE DOMAIN-CONTAINING PROTEIN-RELATED"/>
    <property type="match status" value="1"/>
</dbReference>
<dbReference type="Pfam" id="PF00542">
    <property type="entry name" value="Ribosomal_L12"/>
    <property type="match status" value="1"/>
</dbReference>
<evidence type="ECO:0000256" key="5">
    <source>
        <dbReference type="ARBA" id="ARBA00022980"/>
    </source>
</evidence>
<evidence type="ECO:0000256" key="8">
    <source>
        <dbReference type="ARBA" id="ARBA00023274"/>
    </source>
</evidence>
<dbReference type="EMBL" id="SGPM01000003">
    <property type="protein sequence ID" value="THH33730.1"/>
    <property type="molecule type" value="Genomic_DNA"/>
</dbReference>
<dbReference type="GO" id="GO:0006412">
    <property type="term" value="P:translation"/>
    <property type="evidence" value="ECO:0007669"/>
    <property type="project" value="InterPro"/>
</dbReference>
<feature type="transmembrane region" description="Helical" evidence="9">
    <location>
        <begin position="375"/>
        <end position="397"/>
    </location>
</feature>
<dbReference type="AlphaFoldDB" id="A0A4S4NCJ8"/>
<dbReference type="InterPro" id="IPR020846">
    <property type="entry name" value="MFS_dom"/>
</dbReference>
<proteinExistence type="inferred from homology"/>
<feature type="transmembrane region" description="Helical" evidence="9">
    <location>
        <begin position="166"/>
        <end position="187"/>
    </location>
</feature>
<evidence type="ECO:0000256" key="7">
    <source>
        <dbReference type="ARBA" id="ARBA00023136"/>
    </source>
</evidence>
<evidence type="ECO:0000313" key="11">
    <source>
        <dbReference type="EMBL" id="THH33730.1"/>
    </source>
</evidence>
<comment type="similarity">
    <text evidence="2">Belongs to the bacterial ribosomal protein bL12 family.</text>
</comment>
<dbReference type="InterPro" id="IPR036259">
    <property type="entry name" value="MFS_trans_sf"/>
</dbReference>
<feature type="transmembrane region" description="Helical" evidence="9">
    <location>
        <begin position="131"/>
        <end position="154"/>
    </location>
</feature>
<evidence type="ECO:0000256" key="2">
    <source>
        <dbReference type="ARBA" id="ARBA00007197"/>
    </source>
</evidence>
<dbReference type="SUPFAM" id="SSF54736">
    <property type="entry name" value="ClpS-like"/>
    <property type="match status" value="1"/>
</dbReference>
<evidence type="ECO:0000256" key="3">
    <source>
        <dbReference type="ARBA" id="ARBA00022448"/>
    </source>
</evidence>
<evidence type="ECO:0000256" key="1">
    <source>
        <dbReference type="ARBA" id="ARBA00004141"/>
    </source>
</evidence>
<dbReference type="Gene3D" id="1.20.5.710">
    <property type="entry name" value="Single helix bin"/>
    <property type="match status" value="1"/>
</dbReference>